<dbReference type="SUPFAM" id="SSF53850">
    <property type="entry name" value="Periplasmic binding protein-like II"/>
    <property type="match status" value="1"/>
</dbReference>
<dbReference type="Gene3D" id="3.40.190.10">
    <property type="entry name" value="Periplasmic binding protein-like II"/>
    <property type="match status" value="1"/>
</dbReference>
<dbReference type="PANTHER" id="PTHR30290">
    <property type="entry name" value="PERIPLASMIC BINDING COMPONENT OF ABC TRANSPORTER"/>
    <property type="match status" value="1"/>
</dbReference>
<sequence length="554" mass="58378">MPHHLTCSAHEGEPVTTPRPVSHPRGARRLAAPLIAGLAVLTLAGCAGGAAETSATPGADVAQDIVFALKEDPTCIDPQQSSVTTSLIVGRQLTDSLLDQNPDTGEIVPWLASEWDVSDDLTSYTFTLRDGVTFSDGTPLTSDVVAANFDAIVALGASASLANGYLAGYAGTEVASDTEFTVNFSNPNVQFQQGATTISLGILSPETVAAPAETRCASVAGTGPFVLDSYVPNDSVKVVRRDGYDWASQLRQHEGEAYLSSVTFPIISEPSVRTGGLESGEYDVIQDVPYVDESRFSTGDYNLYAKANPGVPNSLVVNTTRGPLGDEAVRQAISKGLDRDQINVIAGSISGQAPTSVLTSSTPGYTDLGDVLAYDADGAKALLEDDGWTLGSNGIYEKDGQPLTVTVTAFYAQDVLEAAQIDLKKVGIDLQLKMVSSGDFFGAIASGDYDMLGAALTRTDPDALRTLLSTASKSRWGIVDDAELETLLQEQSQTADTAARQELVDEIQQIVAERAYVIPTLETVQLHGSRAGVEGITFDSAARLHLYDTAVVSD</sequence>
<dbReference type="GO" id="GO:0015833">
    <property type="term" value="P:peptide transport"/>
    <property type="evidence" value="ECO:0007669"/>
    <property type="project" value="TreeGrafter"/>
</dbReference>
<dbReference type="GO" id="GO:1904680">
    <property type="term" value="F:peptide transmembrane transporter activity"/>
    <property type="evidence" value="ECO:0007669"/>
    <property type="project" value="TreeGrafter"/>
</dbReference>
<name>A0A5C8HZD6_9MICO</name>
<dbReference type="GO" id="GO:0042597">
    <property type="term" value="C:periplasmic space"/>
    <property type="evidence" value="ECO:0007669"/>
    <property type="project" value="UniProtKB-ARBA"/>
</dbReference>
<dbReference type="InterPro" id="IPR030678">
    <property type="entry name" value="Peptide/Ni-bd"/>
</dbReference>
<dbReference type="InterPro" id="IPR039424">
    <property type="entry name" value="SBP_5"/>
</dbReference>
<feature type="domain" description="Solute-binding protein family 5" evidence="2">
    <location>
        <begin position="106"/>
        <end position="475"/>
    </location>
</feature>
<feature type="region of interest" description="Disordered" evidence="1">
    <location>
        <begin position="1"/>
        <end position="25"/>
    </location>
</feature>
<dbReference type="EMBL" id="VRSV01000001">
    <property type="protein sequence ID" value="TXK12228.1"/>
    <property type="molecule type" value="Genomic_DNA"/>
</dbReference>
<gene>
    <name evidence="3" type="ORF">FVP77_01710</name>
</gene>
<dbReference type="CDD" id="cd08492">
    <property type="entry name" value="PBP2_NikA_DppA_OppA_like_15"/>
    <property type="match status" value="1"/>
</dbReference>
<reference evidence="3 4" key="1">
    <citation type="submission" date="2019-08" db="EMBL/GenBank/DDBJ databases">
        <authorList>
            <person name="Dong K."/>
        </authorList>
    </citation>
    <scope>NUCLEOTIDE SEQUENCE [LARGE SCALE GENOMIC DNA]</scope>
    <source>
        <strain evidence="3 4">JCM14558</strain>
    </source>
</reference>
<dbReference type="Proteomes" id="UP000321034">
    <property type="component" value="Unassembled WGS sequence"/>
</dbReference>
<evidence type="ECO:0000313" key="4">
    <source>
        <dbReference type="Proteomes" id="UP000321034"/>
    </source>
</evidence>
<proteinExistence type="predicted"/>
<comment type="caution">
    <text evidence="3">The sequence shown here is derived from an EMBL/GenBank/DDBJ whole genome shotgun (WGS) entry which is preliminary data.</text>
</comment>
<dbReference type="PIRSF" id="PIRSF002741">
    <property type="entry name" value="MppA"/>
    <property type="match status" value="1"/>
</dbReference>
<accession>A0A5C8HZD6</accession>
<dbReference type="GO" id="GO:0043190">
    <property type="term" value="C:ATP-binding cassette (ABC) transporter complex"/>
    <property type="evidence" value="ECO:0007669"/>
    <property type="project" value="InterPro"/>
</dbReference>
<keyword evidence="4" id="KW-1185">Reference proteome</keyword>
<evidence type="ECO:0000313" key="3">
    <source>
        <dbReference type="EMBL" id="TXK12228.1"/>
    </source>
</evidence>
<dbReference type="Gene3D" id="3.10.105.10">
    <property type="entry name" value="Dipeptide-binding Protein, Domain 3"/>
    <property type="match status" value="1"/>
</dbReference>
<dbReference type="InterPro" id="IPR000914">
    <property type="entry name" value="SBP_5_dom"/>
</dbReference>
<dbReference type="AlphaFoldDB" id="A0A5C8HZD6"/>
<dbReference type="Pfam" id="PF00496">
    <property type="entry name" value="SBP_bac_5"/>
    <property type="match status" value="1"/>
</dbReference>
<protein>
    <submittedName>
        <fullName evidence="3">ABC transporter substrate-binding protein</fullName>
    </submittedName>
</protein>
<evidence type="ECO:0000259" key="2">
    <source>
        <dbReference type="Pfam" id="PF00496"/>
    </source>
</evidence>
<organism evidence="3 4">
    <name type="scientific">Microbacterium hatanonis</name>
    <dbReference type="NCBI Taxonomy" id="404366"/>
    <lineage>
        <taxon>Bacteria</taxon>
        <taxon>Bacillati</taxon>
        <taxon>Actinomycetota</taxon>
        <taxon>Actinomycetes</taxon>
        <taxon>Micrococcales</taxon>
        <taxon>Microbacteriaceae</taxon>
        <taxon>Microbacterium</taxon>
    </lineage>
</organism>
<evidence type="ECO:0000256" key="1">
    <source>
        <dbReference type="SAM" id="MobiDB-lite"/>
    </source>
</evidence>
<dbReference type="OrthoDB" id="5240629at2"/>